<gene>
    <name evidence="2" type="ORF">VB739_09690</name>
</gene>
<organism evidence="2 3">
    <name type="scientific">Cyanobium gracile UHCC 0281</name>
    <dbReference type="NCBI Taxonomy" id="3110309"/>
    <lineage>
        <taxon>Bacteria</taxon>
        <taxon>Bacillati</taxon>
        <taxon>Cyanobacteriota</taxon>
        <taxon>Cyanophyceae</taxon>
        <taxon>Synechococcales</taxon>
        <taxon>Prochlorococcaceae</taxon>
        <taxon>Cyanobium</taxon>
    </lineage>
</organism>
<sequence>MHSHPLARLTPISRKRLIRRHQGEGVKRKTLAAQAGISLRCPYKGLDRYRSITASRSGVDR</sequence>
<name>A0ABU5SWC7_9CYAN</name>
<accession>A0ABU5SWC7</accession>
<reference evidence="2 3" key="1">
    <citation type="submission" date="2023-12" db="EMBL/GenBank/DDBJ databases">
        <title>Baltic Sea Cyanobacteria.</title>
        <authorList>
            <person name="Delbaje E."/>
            <person name="Fewer D.P."/>
            <person name="Shishido T.K."/>
        </authorList>
    </citation>
    <scope>NUCLEOTIDE SEQUENCE [LARGE SCALE GENOMIC DNA]</scope>
    <source>
        <strain evidence="2 3">UHCC 0281</strain>
    </source>
</reference>
<feature type="domain" description="DNA-binding" evidence="1">
    <location>
        <begin position="1"/>
        <end position="52"/>
    </location>
</feature>
<dbReference type="Proteomes" id="UP001302329">
    <property type="component" value="Unassembled WGS sequence"/>
</dbReference>
<dbReference type="Pfam" id="PF13011">
    <property type="entry name" value="LZ_Tnp_IS481"/>
    <property type="match status" value="1"/>
</dbReference>
<evidence type="ECO:0000313" key="3">
    <source>
        <dbReference type="Proteomes" id="UP001302329"/>
    </source>
</evidence>
<comment type="caution">
    <text evidence="2">The sequence shown here is derived from an EMBL/GenBank/DDBJ whole genome shotgun (WGS) entry which is preliminary data.</text>
</comment>
<keyword evidence="3" id="KW-1185">Reference proteome</keyword>
<evidence type="ECO:0000259" key="1">
    <source>
        <dbReference type="Pfam" id="PF13011"/>
    </source>
</evidence>
<dbReference type="InterPro" id="IPR024967">
    <property type="entry name" value="DNA-bd_IS481-type"/>
</dbReference>
<protein>
    <submittedName>
        <fullName evidence="2">Leucine zipper domain-containing protein</fullName>
    </submittedName>
</protein>
<evidence type="ECO:0000313" key="2">
    <source>
        <dbReference type="EMBL" id="MEA5442822.1"/>
    </source>
</evidence>
<proteinExistence type="predicted"/>
<dbReference type="EMBL" id="JAYGHY010000028">
    <property type="protein sequence ID" value="MEA5442822.1"/>
    <property type="molecule type" value="Genomic_DNA"/>
</dbReference>